<comment type="caution">
    <text evidence="2">The sequence shown here is derived from an EMBL/GenBank/DDBJ whole genome shotgun (WGS) entry which is preliminary data.</text>
</comment>
<dbReference type="Pfam" id="PF08241">
    <property type="entry name" value="Methyltransf_11"/>
    <property type="match status" value="1"/>
</dbReference>
<dbReference type="CDD" id="cd02440">
    <property type="entry name" value="AdoMet_MTases"/>
    <property type="match status" value="1"/>
</dbReference>
<feature type="domain" description="Methyltransferase type 11" evidence="1">
    <location>
        <begin position="66"/>
        <end position="163"/>
    </location>
</feature>
<evidence type="ECO:0000313" key="3">
    <source>
        <dbReference type="Proteomes" id="UP000177676"/>
    </source>
</evidence>
<sequence length="276" mass="31374">MTEFEQLIHEYTYSNKDLFSERSSKREQRYKEYLDLENLASTKETAQLINNIAVINFEKNNPLKVVEIGSGIGGLAIAIALLGPHNITGIEPEESAVKASRLRAGRYPDIRANFIQGYGEKIPLPDNSFDLVYSQSVLEHVADVPKVIAEAYRILRPGGVIYVETPNYLWPTEQHYRIFFPPLLPKSLAHLYLKQRGKNPAGIDTINYVTPWNISRNLKKTGFIKVTDSAFDEYILKLSDLSRIKHKKYLRIILKIPFSSSLSSVAIQSMLKLGLY</sequence>
<dbReference type="InterPro" id="IPR013216">
    <property type="entry name" value="Methyltransf_11"/>
</dbReference>
<protein>
    <recommendedName>
        <fullName evidence="1">Methyltransferase type 11 domain-containing protein</fullName>
    </recommendedName>
</protein>
<dbReference type="Gene3D" id="3.40.50.150">
    <property type="entry name" value="Vaccinia Virus protein VP39"/>
    <property type="match status" value="1"/>
</dbReference>
<dbReference type="EMBL" id="MGKS01000006">
    <property type="protein sequence ID" value="OGN32700.1"/>
    <property type="molecule type" value="Genomic_DNA"/>
</dbReference>
<evidence type="ECO:0000259" key="1">
    <source>
        <dbReference type="Pfam" id="PF08241"/>
    </source>
</evidence>
<organism evidence="2 3">
    <name type="scientific">Candidatus Yanofskybacteria bacterium RIFCSPLOWO2_02_FULL_43_10b</name>
    <dbReference type="NCBI Taxonomy" id="1802704"/>
    <lineage>
        <taxon>Bacteria</taxon>
        <taxon>Candidatus Yanofskyibacteriota</taxon>
    </lineage>
</organism>
<dbReference type="InterPro" id="IPR029063">
    <property type="entry name" value="SAM-dependent_MTases_sf"/>
</dbReference>
<dbReference type="Proteomes" id="UP000177676">
    <property type="component" value="Unassembled WGS sequence"/>
</dbReference>
<dbReference type="GO" id="GO:0008757">
    <property type="term" value="F:S-adenosylmethionine-dependent methyltransferase activity"/>
    <property type="evidence" value="ECO:0007669"/>
    <property type="project" value="InterPro"/>
</dbReference>
<dbReference type="AlphaFoldDB" id="A0A1F8H629"/>
<dbReference type="SUPFAM" id="SSF53335">
    <property type="entry name" value="S-adenosyl-L-methionine-dependent methyltransferases"/>
    <property type="match status" value="1"/>
</dbReference>
<proteinExistence type="predicted"/>
<accession>A0A1F8H629</accession>
<reference evidence="2 3" key="1">
    <citation type="journal article" date="2016" name="Nat. Commun.">
        <title>Thousands of microbial genomes shed light on interconnected biogeochemical processes in an aquifer system.</title>
        <authorList>
            <person name="Anantharaman K."/>
            <person name="Brown C.T."/>
            <person name="Hug L.A."/>
            <person name="Sharon I."/>
            <person name="Castelle C.J."/>
            <person name="Probst A.J."/>
            <person name="Thomas B.C."/>
            <person name="Singh A."/>
            <person name="Wilkins M.J."/>
            <person name="Karaoz U."/>
            <person name="Brodie E.L."/>
            <person name="Williams K.H."/>
            <person name="Hubbard S.S."/>
            <person name="Banfield J.F."/>
        </authorList>
    </citation>
    <scope>NUCLEOTIDE SEQUENCE [LARGE SCALE GENOMIC DNA]</scope>
</reference>
<gene>
    <name evidence="2" type="ORF">A3I92_00905</name>
</gene>
<evidence type="ECO:0000313" key="2">
    <source>
        <dbReference type="EMBL" id="OGN32700.1"/>
    </source>
</evidence>
<name>A0A1F8H629_9BACT</name>
<dbReference type="PANTHER" id="PTHR43861">
    <property type="entry name" value="TRANS-ACONITATE 2-METHYLTRANSFERASE-RELATED"/>
    <property type="match status" value="1"/>
</dbReference>
<feature type="non-terminal residue" evidence="2">
    <location>
        <position position="276"/>
    </location>
</feature>